<organism evidence="4 5">
    <name type="scientific">Tetradesmus obliquus</name>
    <name type="common">Green alga</name>
    <name type="synonym">Acutodesmus obliquus</name>
    <dbReference type="NCBI Taxonomy" id="3088"/>
    <lineage>
        <taxon>Eukaryota</taxon>
        <taxon>Viridiplantae</taxon>
        <taxon>Chlorophyta</taxon>
        <taxon>core chlorophytes</taxon>
        <taxon>Chlorophyceae</taxon>
        <taxon>CS clade</taxon>
        <taxon>Sphaeropleales</taxon>
        <taxon>Scenedesmaceae</taxon>
        <taxon>Tetradesmus</taxon>
    </lineage>
</organism>
<feature type="transmembrane region" description="Helical" evidence="2">
    <location>
        <begin position="85"/>
        <end position="104"/>
    </location>
</feature>
<dbReference type="GO" id="GO:0061927">
    <property type="term" value="C:TOC-TIC supercomplex I"/>
    <property type="evidence" value="ECO:0007669"/>
    <property type="project" value="TreeGrafter"/>
</dbReference>
<feature type="compositionally biased region" description="Low complexity" evidence="1">
    <location>
        <begin position="690"/>
        <end position="712"/>
    </location>
</feature>
<dbReference type="Proteomes" id="UP000256970">
    <property type="component" value="Unassembled WGS sequence"/>
</dbReference>
<evidence type="ECO:0000313" key="4">
    <source>
        <dbReference type="EMBL" id="SZX73344.1"/>
    </source>
</evidence>
<keyword evidence="2" id="KW-1133">Transmembrane helix</keyword>
<dbReference type="PANTHER" id="PTHR34935">
    <property type="entry name" value="PROTEIN TIC110, CHLOROPLASTIC"/>
    <property type="match status" value="1"/>
</dbReference>
<dbReference type="Pfam" id="PF16940">
    <property type="entry name" value="Tic110"/>
    <property type="match status" value="1"/>
</dbReference>
<accession>A0A383W8K8</accession>
<gene>
    <name evidence="4" type="ORF">BQ4739_LOCUS13447</name>
    <name evidence="3" type="ORF">BQ4739_LOCUS4379</name>
</gene>
<dbReference type="EMBL" id="FNXT01000348">
    <property type="protein sequence ID" value="SZX63836.1"/>
    <property type="molecule type" value="Genomic_DNA"/>
</dbReference>
<evidence type="ECO:0000256" key="2">
    <source>
        <dbReference type="SAM" id="Phobius"/>
    </source>
</evidence>
<keyword evidence="2" id="KW-0472">Membrane</keyword>
<name>A0A383W8K8_TETOB</name>
<evidence type="ECO:0000256" key="1">
    <source>
        <dbReference type="SAM" id="MobiDB-lite"/>
    </source>
</evidence>
<feature type="compositionally biased region" description="Basic and acidic residues" evidence="1">
    <location>
        <begin position="713"/>
        <end position="731"/>
    </location>
</feature>
<evidence type="ECO:0000313" key="5">
    <source>
        <dbReference type="Proteomes" id="UP000256970"/>
    </source>
</evidence>
<reference evidence="4 5" key="1">
    <citation type="submission" date="2016-10" db="EMBL/GenBank/DDBJ databases">
        <authorList>
            <person name="Cai Z."/>
        </authorList>
    </citation>
    <scope>NUCLEOTIDE SEQUENCE [LARGE SCALE GENOMIC DNA]</scope>
</reference>
<dbReference type="PANTHER" id="PTHR34935:SF3">
    <property type="entry name" value="PROTEIN TIC110, CHLOROPLASTIC"/>
    <property type="match status" value="1"/>
</dbReference>
<protein>
    <submittedName>
        <fullName evidence="4">Uncharacterized protein</fullName>
    </submittedName>
</protein>
<dbReference type="AlphaFoldDB" id="A0A383W8K8"/>
<sequence length="1168" mass="128354">MAIRLQQPIPGMRTRPGARSSLARYAAGVQHRRLSASRIVVPRAAAPEAPEVEADVVETFEVPTTEESTKPFPYPLPLDPNTKTLASIPLALFYPGVLALAAAAGMMGNTVGRGLPVSPDVRPIVGAVIGAAVAAGVVYAGVQAKQKRDGAAVIDLYNYIVELDDPTELQADDVTAIGSRYGINMHKDQLEGLQKVYGQYLETIIPVADAQLTGDEANKVRVFKDVLGLSDEDAAPVHIEVGRRLSRIGFEYKDRQSQFEQRKAFQRLVYLSYIVFGEQKAAFLLPWRRVFNLTDAQLFVARRDNARAIFQGHLAARGGEFPAERQFLRELRDYQLAIKLFDESAEEIVREASRKQVEASLERAVEIARSPGKARDPAAVVETLSHVLDYARKMAKFANDDDLIPGLGMPSIHNGPWDVESRRRDVKEVFKVYAEEVVGREGRFNPQIEADLKELAVVLCLGAKEAGEVRSGIAGGLYKRLLREEVTSRRLDAAASPAQLLGELVEKSGYSPQAAAELHKQLYRTKLQQLVAKKKLSSEEQQELTRIRRILCITPEVASQVMRATAGRVLEEVVADIYLMGAKPVGEYEAERVEACIKDLSLDRGVAMDVIKDVTKQRFKAYVQQAQKERDRRSAAQVLKKLVQFNALVVTPIVEKAKGTEAAKKELAEIMAEAAKKAKEQEEAEKAAAAKEAAAASSSEAPAADAAAAAADSSKEAAEEQPKQLQVKKDEDAVESVKKMIAAQRGEFGEEERKGQKEITLTDELEAGVKAELYKNYLMYSMSGDVVELPVGGVIRKKSSLVTRQAEMNRLQQLGDILGMTPLEVNAVHTDLAEQAYKSQATDVLRGSAAGLSAERKQYLEELRTQLNLSKETGDKILREARTEVLGAAAAFEGEERWTVDKVMAMHKEGGVTVSKMLEEPQRRLMLRKEIDKKLNDGKADFDAQYLLKELPAVLDIDEKRVRMLLKELVGARKRMLLVQAVSQHRQRRPNDSVVSLSNLISAYRAVPEEAKEGGSVGVVQWGEREELKDLYAIFCDSDLEGHGGQWGEREELKDLYAIFCDSVADQAKRDELSQLFGLSDEDKADIASRSDSHAAKIKQEQEEEAFFLSWQHLRAAAAGGGVFSAAVGSSSSRRRPICCGAAQAQKRLGAAAPAQLLSPMSAGLSFA</sequence>
<evidence type="ECO:0000313" key="3">
    <source>
        <dbReference type="EMBL" id="SZX63836.1"/>
    </source>
</evidence>
<feature type="region of interest" description="Disordered" evidence="1">
    <location>
        <begin position="683"/>
        <end position="731"/>
    </location>
</feature>
<feature type="transmembrane region" description="Helical" evidence="2">
    <location>
        <begin position="124"/>
        <end position="142"/>
    </location>
</feature>
<dbReference type="EMBL" id="FNXT01001188">
    <property type="protein sequence ID" value="SZX73344.1"/>
    <property type="molecule type" value="Genomic_DNA"/>
</dbReference>
<dbReference type="GO" id="GO:0045037">
    <property type="term" value="P:protein import into chloroplast stroma"/>
    <property type="evidence" value="ECO:0007669"/>
    <property type="project" value="TreeGrafter"/>
</dbReference>
<proteinExistence type="predicted"/>
<dbReference type="STRING" id="3088.A0A383W8K8"/>
<dbReference type="InterPro" id="IPR031610">
    <property type="entry name" value="TIC110"/>
</dbReference>
<keyword evidence="5" id="KW-1185">Reference proteome</keyword>
<feature type="transmembrane region" description="Helical" evidence="2">
    <location>
        <begin position="268"/>
        <end position="287"/>
    </location>
</feature>
<keyword evidence="2" id="KW-0812">Transmembrane</keyword>